<proteinExistence type="predicted"/>
<evidence type="ECO:0000256" key="1">
    <source>
        <dbReference type="SAM" id="MobiDB-lite"/>
    </source>
</evidence>
<name>A0A699WDU2_TANCI</name>
<sequence>TVFRALRRRVWERGMLIGDPGACIGLLGSNASASLAEGARSTVAVGEASSGRGWSSKGASSSDGAKYSGYSGSST</sequence>
<evidence type="ECO:0000313" key="2">
    <source>
        <dbReference type="EMBL" id="GFD42504.1"/>
    </source>
</evidence>
<feature type="non-terminal residue" evidence="2">
    <location>
        <position position="1"/>
    </location>
</feature>
<reference evidence="2" key="1">
    <citation type="journal article" date="2019" name="Sci. Rep.">
        <title>Draft genome of Tanacetum cinerariifolium, the natural source of mosquito coil.</title>
        <authorList>
            <person name="Yamashiro T."/>
            <person name="Shiraishi A."/>
            <person name="Satake H."/>
            <person name="Nakayama K."/>
        </authorList>
    </citation>
    <scope>NUCLEOTIDE SEQUENCE</scope>
</reference>
<feature type="compositionally biased region" description="Low complexity" evidence="1">
    <location>
        <begin position="49"/>
        <end position="75"/>
    </location>
</feature>
<accession>A0A699WDU2</accession>
<gene>
    <name evidence="2" type="ORF">Tci_914473</name>
</gene>
<dbReference type="EMBL" id="BKCJ011575694">
    <property type="protein sequence ID" value="GFD42504.1"/>
    <property type="molecule type" value="Genomic_DNA"/>
</dbReference>
<organism evidence="2">
    <name type="scientific">Tanacetum cinerariifolium</name>
    <name type="common">Dalmatian daisy</name>
    <name type="synonym">Chrysanthemum cinerariifolium</name>
    <dbReference type="NCBI Taxonomy" id="118510"/>
    <lineage>
        <taxon>Eukaryota</taxon>
        <taxon>Viridiplantae</taxon>
        <taxon>Streptophyta</taxon>
        <taxon>Embryophyta</taxon>
        <taxon>Tracheophyta</taxon>
        <taxon>Spermatophyta</taxon>
        <taxon>Magnoliopsida</taxon>
        <taxon>eudicotyledons</taxon>
        <taxon>Gunneridae</taxon>
        <taxon>Pentapetalae</taxon>
        <taxon>asterids</taxon>
        <taxon>campanulids</taxon>
        <taxon>Asterales</taxon>
        <taxon>Asteraceae</taxon>
        <taxon>Asteroideae</taxon>
        <taxon>Anthemideae</taxon>
        <taxon>Anthemidinae</taxon>
        <taxon>Tanacetum</taxon>
    </lineage>
</organism>
<comment type="caution">
    <text evidence="2">The sequence shown here is derived from an EMBL/GenBank/DDBJ whole genome shotgun (WGS) entry which is preliminary data.</text>
</comment>
<protein>
    <submittedName>
        <fullName evidence="2">Uncharacterized protein</fullName>
    </submittedName>
</protein>
<feature type="region of interest" description="Disordered" evidence="1">
    <location>
        <begin position="47"/>
        <end position="75"/>
    </location>
</feature>
<dbReference type="AlphaFoldDB" id="A0A699WDU2"/>